<dbReference type="Proteomes" id="UP000005273">
    <property type="component" value="Unassembled WGS sequence"/>
</dbReference>
<dbReference type="eggNOG" id="ENOG5033EBD">
    <property type="taxonomic scope" value="Bacteria"/>
</dbReference>
<evidence type="ECO:0000256" key="4">
    <source>
        <dbReference type="ARBA" id="ARBA00022989"/>
    </source>
</evidence>
<keyword evidence="5 7" id="KW-0472">Membrane</keyword>
<keyword evidence="3 7" id="KW-0812">Transmembrane</keyword>
<evidence type="ECO:0000256" key="7">
    <source>
        <dbReference type="SAM" id="Phobius"/>
    </source>
</evidence>
<evidence type="ECO:0000256" key="5">
    <source>
        <dbReference type="ARBA" id="ARBA00023136"/>
    </source>
</evidence>
<dbReference type="GO" id="GO:0005886">
    <property type="term" value="C:plasma membrane"/>
    <property type="evidence" value="ECO:0007669"/>
    <property type="project" value="UniProtKB-SubCell"/>
</dbReference>
<evidence type="ECO:0000256" key="3">
    <source>
        <dbReference type="ARBA" id="ARBA00022692"/>
    </source>
</evidence>
<sequence>MISVFEQGLRGGFILSIIAFSVVFLVLGGLTLIIVAIKLVGGAEGKKKDAIPPSGGETTPVETVSPPPAEEVLYGEATQGEGSDINEEEVAAMTAAVAAFGAAPFTVKSIKRITPPKISLWRKASFYESLEGME</sequence>
<reference evidence="9" key="1">
    <citation type="submission" date="2012-09" db="EMBL/GenBank/DDBJ databases">
        <authorList>
            <person name="Weinstock G."/>
            <person name="Sodergren E."/>
            <person name="Clifton S."/>
            <person name="Fulton L."/>
            <person name="Fulton B."/>
            <person name="Courtney L."/>
            <person name="Fronick C."/>
            <person name="Harrison M."/>
            <person name="Strong C."/>
            <person name="Farmer C."/>
            <person name="Delehaunty K."/>
            <person name="Markovic C."/>
            <person name="Hall O."/>
            <person name="Minx P."/>
            <person name="Tomlinson C."/>
            <person name="Mitreva M."/>
            <person name="Nelson J."/>
            <person name="Hou S."/>
            <person name="Wollam A."/>
            <person name="Pepin K.H."/>
            <person name="Johnson M."/>
            <person name="Bhonagiri V."/>
            <person name="Nash W.E."/>
            <person name="Suruliraj S."/>
            <person name="Warren W."/>
            <person name="Chinwalla A."/>
            <person name="Mardis E.R."/>
            <person name="Wilson R.K."/>
        </authorList>
    </citation>
    <scope>NUCLEOTIDE SEQUENCE [LARGE SCALE GENOMIC DNA]</scope>
    <source>
        <strain evidence="9">OS1</strain>
    </source>
</reference>
<protein>
    <submittedName>
        <fullName evidence="8">Oxaloacetate decarboxylase, gamma chain</fullName>
    </submittedName>
</protein>
<accession>A0A0T5XA36</accession>
<comment type="caution">
    <text evidence="8">The sequence shown here is derived from an EMBL/GenBank/DDBJ whole genome shotgun (WGS) entry which is preliminary data.</text>
</comment>
<dbReference type="RefSeq" id="WP_009202117.1">
    <property type="nucleotide sequence ID" value="NZ_ACJX03000001.1"/>
</dbReference>
<dbReference type="EMBL" id="ACJX03000001">
    <property type="protein sequence ID" value="KRT35245.1"/>
    <property type="molecule type" value="Genomic_DNA"/>
</dbReference>
<dbReference type="OrthoDB" id="9991070at2"/>
<keyword evidence="4 7" id="KW-1133">Transmembrane helix</keyword>
<comment type="subcellular location">
    <subcellularLocation>
        <location evidence="1">Cell membrane</location>
    </subcellularLocation>
</comment>
<dbReference type="Pfam" id="PF04277">
    <property type="entry name" value="OAD_gamma"/>
    <property type="match status" value="1"/>
</dbReference>
<dbReference type="InterPro" id="IPR005899">
    <property type="entry name" value="Na_pump_deCOase"/>
</dbReference>
<dbReference type="AlphaFoldDB" id="A0A0T5XA36"/>
<evidence type="ECO:0000313" key="8">
    <source>
        <dbReference type="EMBL" id="KRT35245.1"/>
    </source>
</evidence>
<evidence type="ECO:0000256" key="6">
    <source>
        <dbReference type="SAM" id="MobiDB-lite"/>
    </source>
</evidence>
<evidence type="ECO:0000313" key="9">
    <source>
        <dbReference type="Proteomes" id="UP000005273"/>
    </source>
</evidence>
<keyword evidence="9" id="KW-1185">Reference proteome</keyword>
<evidence type="ECO:0000256" key="1">
    <source>
        <dbReference type="ARBA" id="ARBA00004236"/>
    </source>
</evidence>
<organism evidence="8 9">
    <name type="scientific">Acetomicrobium hydrogeniformans ATCC BAA-1850</name>
    <dbReference type="NCBI Taxonomy" id="592015"/>
    <lineage>
        <taxon>Bacteria</taxon>
        <taxon>Thermotogati</taxon>
        <taxon>Synergistota</taxon>
        <taxon>Synergistia</taxon>
        <taxon>Synergistales</taxon>
        <taxon>Acetomicrobiaceae</taxon>
        <taxon>Acetomicrobium</taxon>
    </lineage>
</organism>
<keyword evidence="2" id="KW-1003">Cell membrane</keyword>
<proteinExistence type="predicted"/>
<feature type="region of interest" description="Disordered" evidence="6">
    <location>
        <begin position="43"/>
        <end position="68"/>
    </location>
</feature>
<feature type="transmembrane region" description="Helical" evidence="7">
    <location>
        <begin position="12"/>
        <end position="37"/>
    </location>
</feature>
<dbReference type="GO" id="GO:0015081">
    <property type="term" value="F:sodium ion transmembrane transporter activity"/>
    <property type="evidence" value="ECO:0007669"/>
    <property type="project" value="InterPro"/>
</dbReference>
<dbReference type="GO" id="GO:0036376">
    <property type="term" value="P:sodium ion export across plasma membrane"/>
    <property type="evidence" value="ECO:0007669"/>
    <property type="project" value="InterPro"/>
</dbReference>
<evidence type="ECO:0000256" key="2">
    <source>
        <dbReference type="ARBA" id="ARBA00022475"/>
    </source>
</evidence>
<gene>
    <name evidence="8" type="ORF">HMPREF1705_04512</name>
</gene>
<dbReference type="STRING" id="592015.HMPREF1705_04512"/>
<name>A0A0T5XA36_9BACT</name>